<evidence type="ECO:0000313" key="9">
    <source>
        <dbReference type="EMBL" id="KAG9070252.1"/>
    </source>
</evidence>
<gene>
    <name evidence="9" type="ORF">KI688_009587</name>
</gene>
<feature type="compositionally biased region" description="Low complexity" evidence="7">
    <location>
        <begin position="733"/>
        <end position="756"/>
    </location>
</feature>
<feature type="region of interest" description="Disordered" evidence="7">
    <location>
        <begin position="83"/>
        <end position="135"/>
    </location>
</feature>
<feature type="compositionally biased region" description="Polar residues" evidence="7">
    <location>
        <begin position="97"/>
        <end position="107"/>
    </location>
</feature>
<evidence type="ECO:0000256" key="6">
    <source>
        <dbReference type="PROSITE-ProRule" id="PRU00094"/>
    </source>
</evidence>
<feature type="compositionally biased region" description="Polar residues" evidence="7">
    <location>
        <begin position="313"/>
        <end position="331"/>
    </location>
</feature>
<dbReference type="Proteomes" id="UP000707451">
    <property type="component" value="Unassembled WGS sequence"/>
</dbReference>
<proteinExistence type="predicted"/>
<dbReference type="GO" id="GO:0000981">
    <property type="term" value="F:DNA-binding transcription factor activity, RNA polymerase II-specific"/>
    <property type="evidence" value="ECO:0007669"/>
    <property type="project" value="TreeGrafter"/>
</dbReference>
<feature type="region of interest" description="Disordered" evidence="7">
    <location>
        <begin position="942"/>
        <end position="1171"/>
    </location>
</feature>
<dbReference type="InterPro" id="IPR013088">
    <property type="entry name" value="Znf_NHR/GATA"/>
</dbReference>
<evidence type="ECO:0000313" key="10">
    <source>
        <dbReference type="Proteomes" id="UP000707451"/>
    </source>
</evidence>
<feature type="compositionally biased region" description="Low complexity" evidence="7">
    <location>
        <begin position="983"/>
        <end position="1010"/>
    </location>
</feature>
<feature type="compositionally biased region" description="Low complexity" evidence="7">
    <location>
        <begin position="1018"/>
        <end position="1031"/>
    </location>
</feature>
<feature type="compositionally biased region" description="Low complexity" evidence="7">
    <location>
        <begin position="816"/>
        <end position="828"/>
    </location>
</feature>
<feature type="region of interest" description="Disordered" evidence="7">
    <location>
        <begin position="18"/>
        <end position="66"/>
    </location>
</feature>
<dbReference type="OrthoDB" id="515401at2759"/>
<comment type="subcellular location">
    <subcellularLocation>
        <location evidence="1">Nucleus</location>
    </subcellularLocation>
</comment>
<feature type="compositionally biased region" description="Acidic residues" evidence="7">
    <location>
        <begin position="1132"/>
        <end position="1146"/>
    </location>
</feature>
<feature type="compositionally biased region" description="Low complexity" evidence="7">
    <location>
        <begin position="1062"/>
        <end position="1080"/>
    </location>
</feature>
<evidence type="ECO:0000256" key="4">
    <source>
        <dbReference type="ARBA" id="ARBA00022833"/>
    </source>
</evidence>
<dbReference type="PANTHER" id="PTHR10071:SF281">
    <property type="entry name" value="BOX A-BINDING FACTOR-RELATED"/>
    <property type="match status" value="1"/>
</dbReference>
<feature type="region of interest" description="Disordered" evidence="7">
    <location>
        <begin position="718"/>
        <end position="862"/>
    </location>
</feature>
<protein>
    <recommendedName>
        <fullName evidence="8">GATA-type domain-containing protein</fullName>
    </recommendedName>
</protein>
<feature type="compositionally biased region" description="Polar residues" evidence="7">
    <location>
        <begin position="272"/>
        <end position="294"/>
    </location>
</feature>
<keyword evidence="2" id="KW-0479">Metal-binding</keyword>
<dbReference type="GO" id="GO:0005634">
    <property type="term" value="C:nucleus"/>
    <property type="evidence" value="ECO:0007669"/>
    <property type="project" value="UniProtKB-SubCell"/>
</dbReference>
<dbReference type="InterPro" id="IPR000679">
    <property type="entry name" value="Znf_GATA"/>
</dbReference>
<evidence type="ECO:0000256" key="3">
    <source>
        <dbReference type="ARBA" id="ARBA00022771"/>
    </source>
</evidence>
<dbReference type="SMART" id="SM00401">
    <property type="entry name" value="ZnF_GATA"/>
    <property type="match status" value="2"/>
</dbReference>
<dbReference type="Gene3D" id="3.30.50.10">
    <property type="entry name" value="Erythroid Transcription Factor GATA-1, subunit A"/>
    <property type="match status" value="2"/>
</dbReference>
<name>A0A9P7Y143_9FUNG</name>
<feature type="compositionally biased region" description="Low complexity" evidence="7">
    <location>
        <begin position="236"/>
        <end position="254"/>
    </location>
</feature>
<dbReference type="SUPFAM" id="SSF57716">
    <property type="entry name" value="Glucocorticoid receptor-like (DNA-binding domain)"/>
    <property type="match status" value="2"/>
</dbReference>
<dbReference type="PANTHER" id="PTHR10071">
    <property type="entry name" value="TRANSCRIPTION FACTOR GATA FAMILY MEMBER"/>
    <property type="match status" value="1"/>
</dbReference>
<evidence type="ECO:0000259" key="8">
    <source>
        <dbReference type="PROSITE" id="PS50114"/>
    </source>
</evidence>
<keyword evidence="10" id="KW-1185">Reference proteome</keyword>
<feature type="compositionally biased region" description="Low complexity" evidence="7">
    <location>
        <begin position="1090"/>
        <end position="1102"/>
    </location>
</feature>
<dbReference type="GO" id="GO:0000122">
    <property type="term" value="P:negative regulation of transcription by RNA polymerase II"/>
    <property type="evidence" value="ECO:0007669"/>
    <property type="project" value="TreeGrafter"/>
</dbReference>
<keyword evidence="4" id="KW-0862">Zinc</keyword>
<keyword evidence="5" id="KW-0539">Nucleus</keyword>
<evidence type="ECO:0000256" key="2">
    <source>
        <dbReference type="ARBA" id="ARBA00022723"/>
    </source>
</evidence>
<dbReference type="CDD" id="cd00202">
    <property type="entry name" value="ZnF_GATA"/>
    <property type="match status" value="1"/>
</dbReference>
<dbReference type="GO" id="GO:0045944">
    <property type="term" value="P:positive regulation of transcription by RNA polymerase II"/>
    <property type="evidence" value="ECO:0007669"/>
    <property type="project" value="TreeGrafter"/>
</dbReference>
<keyword evidence="3 6" id="KW-0863">Zinc-finger</keyword>
<feature type="compositionally biased region" description="Basic and acidic residues" evidence="7">
    <location>
        <begin position="25"/>
        <end position="34"/>
    </location>
</feature>
<feature type="region of interest" description="Disordered" evidence="7">
    <location>
        <begin position="218"/>
        <end position="331"/>
    </location>
</feature>
<dbReference type="GO" id="GO:0000978">
    <property type="term" value="F:RNA polymerase II cis-regulatory region sequence-specific DNA binding"/>
    <property type="evidence" value="ECO:0007669"/>
    <property type="project" value="TreeGrafter"/>
</dbReference>
<feature type="domain" description="GATA-type" evidence="8">
    <location>
        <begin position="624"/>
        <end position="673"/>
    </location>
</feature>
<dbReference type="PROSITE" id="PS00344">
    <property type="entry name" value="GATA_ZN_FINGER_1"/>
    <property type="match status" value="1"/>
</dbReference>
<dbReference type="InterPro" id="IPR039355">
    <property type="entry name" value="Transcription_factor_GATA"/>
</dbReference>
<feature type="compositionally biased region" description="Polar residues" evidence="7">
    <location>
        <begin position="1153"/>
        <end position="1162"/>
    </location>
</feature>
<feature type="compositionally biased region" description="Basic and acidic residues" evidence="7">
    <location>
        <begin position="297"/>
        <end position="312"/>
    </location>
</feature>
<accession>A0A9P7Y143</accession>
<dbReference type="Pfam" id="PF00320">
    <property type="entry name" value="GATA"/>
    <property type="match status" value="2"/>
</dbReference>
<dbReference type="GO" id="GO:0008270">
    <property type="term" value="F:zinc ion binding"/>
    <property type="evidence" value="ECO:0007669"/>
    <property type="project" value="UniProtKB-KW"/>
</dbReference>
<dbReference type="EMBL" id="JAHRHY010000004">
    <property type="protein sequence ID" value="KAG9070252.1"/>
    <property type="molecule type" value="Genomic_DNA"/>
</dbReference>
<organism evidence="9 10">
    <name type="scientific">Linnemannia hyalina</name>
    <dbReference type="NCBI Taxonomy" id="64524"/>
    <lineage>
        <taxon>Eukaryota</taxon>
        <taxon>Fungi</taxon>
        <taxon>Fungi incertae sedis</taxon>
        <taxon>Mucoromycota</taxon>
        <taxon>Mortierellomycotina</taxon>
        <taxon>Mortierellomycetes</taxon>
        <taxon>Mortierellales</taxon>
        <taxon>Mortierellaceae</taxon>
        <taxon>Linnemannia</taxon>
    </lineage>
</organism>
<evidence type="ECO:0000256" key="7">
    <source>
        <dbReference type="SAM" id="MobiDB-lite"/>
    </source>
</evidence>
<sequence length="1171" mass="124239">MPLCEQPVPETDARLLLLNDDDPEFKDKNGDNHVDPPPAPGQQPNQQQQRDENHATSVAAVAGRPSVDTFGIYQEFDAIEQLSANGDGRDGDELGLTPNSGDINVSQDVGRGDGGGSAASSGHADTHPNYVHQQQRPPYHHCIAVLDEKDSTELNSASAAPLGFVPQPGDENTTVAHPGLSASSDEKRAALRSCFSTSSSSISPLVLPSPSKLLSDGDYGVAVGDEKSDTPPPSSTVPSMSLAAVTASSTTTQSQCKTPPPRASHLPWRVSSPPNSSAAMLNGDPLSTTETSAGHSYMRETSDGASASEDRNTFSATDWKQEQQQHSASIMEQTWAPASSAIHGPTLLSTWDDLRSSPFDDHSGSSKPSFPTATYNGAPVSLASYVTSNNIAAGSHSFGATAWPSESGSGYNQSSPYPSSPIRLDDPAVLAEYARYPSHKVASPMHDPLPPQFSSSSSGGFHSYLHSGYYSGPPGLRSPSYASSMDVYQSTRTGSGSGGQFLHSASGPGPSYSHGFSTPILPSYDRMPSSVLMGGSDTFSSPTVPSNSLYNPTSISAFLPPFNMSGNNNGISPASYNGSKGSSSYPQDPLSPSSIQQYATFTAAMGRTMTKQEMQATDPDPKFCHNCKTTATPSWRRCPQGRILLCNACGLYQKLHGKARPFFRSKDGTIKIHRTLPEHDPCAFCKTTQTPVWRKGPDNLLICNGCSLIARHGKSLVRPSPASNDVSFDGNGAVSSTSARPSLSSASVSASPSVSTGKRSRARSGKSLARSETPFDQHYDTMSGNLSPPPSELHKSRFKSSSSSSRRSFHQRRNNRSAGRGSTTATTAPVPNSVHETAVSRMSTKCRPARKKKNSSSSSRRVLCDDTVADEASMPISMSMADQPTSGGRSYPLSIGLSQGYKSGADDGEGYGVFGDVGSYDGGDARGGEMGYDMNDWRQQRQHPSLSPLPFYPDDAEPFLPSPEGSHGGNHGGIGAAFERHQQQQQQGQLPSRSKSALYSSRSYPTQPHYGHQHHQRQQGQQHHYNCQQQYDRQPEGHRVHPTPPSDFPYSPSVANGIQSEAVTAPVPTAVVSTTVGSGANTMTEAPVRPASSSLSAIPNSSKEPMLPSTSLRQGESTSTGKNTVCIKHEGIDDDENGVEEEEAVDGEGKAASVTNTGSDLSSAEEYDSDE</sequence>
<feature type="compositionally biased region" description="Gly residues" evidence="7">
    <location>
        <begin position="966"/>
        <end position="975"/>
    </location>
</feature>
<feature type="compositionally biased region" description="Polar residues" evidence="7">
    <location>
        <begin position="1108"/>
        <end position="1123"/>
    </location>
</feature>
<feature type="domain" description="GATA-type" evidence="8">
    <location>
        <begin position="682"/>
        <end position="711"/>
    </location>
</feature>
<evidence type="ECO:0000256" key="5">
    <source>
        <dbReference type="ARBA" id="ARBA00023242"/>
    </source>
</evidence>
<evidence type="ECO:0000256" key="1">
    <source>
        <dbReference type="ARBA" id="ARBA00004123"/>
    </source>
</evidence>
<comment type="caution">
    <text evidence="9">The sequence shown here is derived from an EMBL/GenBank/DDBJ whole genome shotgun (WGS) entry which is preliminary data.</text>
</comment>
<reference evidence="9" key="1">
    <citation type="submission" date="2021-06" db="EMBL/GenBank/DDBJ databases">
        <title>Genome Sequence of Mortierella hyaline Strain SCG-10, a Cold-Adapted, Nitrate-Reducing Fungus Isolated from Soil in Minnesota, USA.</title>
        <authorList>
            <person name="Aldossari N."/>
        </authorList>
    </citation>
    <scope>NUCLEOTIDE SEQUENCE</scope>
    <source>
        <strain evidence="9">SCG-10</strain>
    </source>
</reference>
<dbReference type="PROSITE" id="PS50114">
    <property type="entry name" value="GATA_ZN_FINGER_2"/>
    <property type="match status" value="2"/>
</dbReference>
<dbReference type="AlphaFoldDB" id="A0A9P7Y143"/>